<dbReference type="InterPro" id="IPR006190">
    <property type="entry name" value="SAF_AFP_Neu5Ac"/>
</dbReference>
<keyword evidence="3" id="KW-1185">Reference proteome</keyword>
<dbReference type="EMBL" id="CP002542">
    <property type="protein sequence ID" value="AEA44170.1"/>
    <property type="molecule type" value="Genomic_DNA"/>
</dbReference>
<dbReference type="STRING" id="755732.Fluta_2184"/>
<dbReference type="PANTHER" id="PTHR42966:SF1">
    <property type="entry name" value="SIALIC ACID SYNTHASE"/>
    <property type="match status" value="1"/>
</dbReference>
<dbReference type="OrthoDB" id="9814210at2"/>
<dbReference type="SUPFAM" id="SSF51569">
    <property type="entry name" value="Aldolase"/>
    <property type="match status" value="1"/>
</dbReference>
<name>F2IA12_FLUTR</name>
<accession>F2IA12</accession>
<dbReference type="SUPFAM" id="SSF51269">
    <property type="entry name" value="AFP III-like domain"/>
    <property type="match status" value="1"/>
</dbReference>
<evidence type="ECO:0000313" key="2">
    <source>
        <dbReference type="EMBL" id="AEA44170.1"/>
    </source>
</evidence>
<dbReference type="HOGENOM" id="CLU_040465_0_0_10"/>
<dbReference type="KEGG" id="fte:Fluta_2184"/>
<dbReference type="InterPro" id="IPR013785">
    <property type="entry name" value="Aldolase_TIM"/>
</dbReference>
<dbReference type="GO" id="GO:0016051">
    <property type="term" value="P:carbohydrate biosynthetic process"/>
    <property type="evidence" value="ECO:0007669"/>
    <property type="project" value="InterPro"/>
</dbReference>
<dbReference type="InterPro" id="IPR013132">
    <property type="entry name" value="PseI/NeuA/B-like_N"/>
</dbReference>
<dbReference type="Proteomes" id="UP000007463">
    <property type="component" value="Chromosome"/>
</dbReference>
<feature type="domain" description="AFP-like" evidence="1">
    <location>
        <begin position="282"/>
        <end position="340"/>
    </location>
</feature>
<dbReference type="InterPro" id="IPR036732">
    <property type="entry name" value="AFP_Neu5c_C_sf"/>
</dbReference>
<dbReference type="NCBIfam" id="TIGR03569">
    <property type="entry name" value="NeuB_NnaB"/>
    <property type="match status" value="1"/>
</dbReference>
<dbReference type="PANTHER" id="PTHR42966">
    <property type="entry name" value="N-ACETYLNEURAMINATE SYNTHASE"/>
    <property type="match status" value="1"/>
</dbReference>
<protein>
    <submittedName>
        <fullName evidence="2">N-acetylneuraminate synthase</fullName>
        <ecNumber evidence="2">2.5.1.56</ecNumber>
    </submittedName>
</protein>
<evidence type="ECO:0000259" key="1">
    <source>
        <dbReference type="PROSITE" id="PS50844"/>
    </source>
</evidence>
<gene>
    <name evidence="2" type="ordered locus">Fluta_2184</name>
</gene>
<dbReference type="EC" id="2.5.1.56" evidence="2"/>
<dbReference type="Pfam" id="PF08666">
    <property type="entry name" value="SAF"/>
    <property type="match status" value="1"/>
</dbReference>
<reference evidence="3" key="2">
    <citation type="submission" date="2011-02" db="EMBL/GenBank/DDBJ databases">
        <title>The complete genome of Fluviicola taffensis DSM 16823.</title>
        <authorList>
            <consortium name="US DOE Joint Genome Institute (JGI-PGF)"/>
            <person name="Lucas S."/>
            <person name="Copeland A."/>
            <person name="Lapidus A."/>
            <person name="Bruce D."/>
            <person name="Goodwin L."/>
            <person name="Pitluck S."/>
            <person name="Kyrpides N."/>
            <person name="Mavromatis K."/>
            <person name="Ivanova N."/>
            <person name="Mikhailova N."/>
            <person name="Pagani I."/>
            <person name="Chertkov O."/>
            <person name="Detter J.C."/>
            <person name="Han C."/>
            <person name="Tapia R."/>
            <person name="Land M."/>
            <person name="Hauser L."/>
            <person name="Markowitz V."/>
            <person name="Cheng J.-F."/>
            <person name="Hugenholtz P."/>
            <person name="Woyke T."/>
            <person name="Wu D."/>
            <person name="Tindall B."/>
            <person name="Pomrenke H.G."/>
            <person name="Brambilla E."/>
            <person name="Klenk H.-P."/>
            <person name="Eisen J.A."/>
        </authorList>
    </citation>
    <scope>NUCLEOTIDE SEQUENCE [LARGE SCALE GENOMIC DNA]</scope>
    <source>
        <strain evidence="3">DSM 16823 / RW262 / RW262</strain>
    </source>
</reference>
<reference evidence="2 3" key="1">
    <citation type="journal article" date="2011" name="Stand. Genomic Sci.">
        <title>Complete genome sequence of the gliding freshwater bacterium Fluviicola taffensis type strain (RW262).</title>
        <authorList>
            <person name="Woyke T."/>
            <person name="Chertkov O."/>
            <person name="Lapidus A."/>
            <person name="Nolan M."/>
            <person name="Lucas S."/>
            <person name="Del Rio T.G."/>
            <person name="Tice H."/>
            <person name="Cheng J.F."/>
            <person name="Tapia R."/>
            <person name="Han C."/>
            <person name="Goodwin L."/>
            <person name="Pitluck S."/>
            <person name="Liolios K."/>
            <person name="Pagani I."/>
            <person name="Ivanova N."/>
            <person name="Huntemann M."/>
            <person name="Mavromatis K."/>
            <person name="Mikhailova N."/>
            <person name="Pati A."/>
            <person name="Chen A."/>
            <person name="Palaniappan K."/>
            <person name="Land M."/>
            <person name="Hauser L."/>
            <person name="Brambilla E.M."/>
            <person name="Rohde M."/>
            <person name="Mwirichia R."/>
            <person name="Sikorski J."/>
            <person name="Tindall B.J."/>
            <person name="Goker M."/>
            <person name="Bristow J."/>
            <person name="Eisen J.A."/>
            <person name="Markowitz V."/>
            <person name="Hugenholtz P."/>
            <person name="Klenk H.P."/>
            <person name="Kyrpides N.C."/>
        </authorList>
    </citation>
    <scope>NUCLEOTIDE SEQUENCE [LARGE SCALE GENOMIC DNA]</scope>
    <source>
        <strain evidence="3">DSM 16823 / RW262 / RW262</strain>
    </source>
</reference>
<dbReference type="Gene3D" id="3.90.1210.10">
    <property type="entry name" value="Antifreeze-like/N-acetylneuraminic acid synthase C-terminal domain"/>
    <property type="match status" value="1"/>
</dbReference>
<dbReference type="Pfam" id="PF03102">
    <property type="entry name" value="NeuB"/>
    <property type="match status" value="1"/>
</dbReference>
<dbReference type="PROSITE" id="PS50844">
    <property type="entry name" value="AFP_LIKE"/>
    <property type="match status" value="1"/>
</dbReference>
<dbReference type="Gene3D" id="3.20.20.70">
    <property type="entry name" value="Aldolase class I"/>
    <property type="match status" value="1"/>
</dbReference>
<dbReference type="InterPro" id="IPR020007">
    <property type="entry name" value="NeuB/NeuA"/>
</dbReference>
<evidence type="ECO:0000313" key="3">
    <source>
        <dbReference type="Proteomes" id="UP000007463"/>
    </source>
</evidence>
<dbReference type="GO" id="GO:0047444">
    <property type="term" value="F:N-acylneuraminate-9-phosphate synthase activity"/>
    <property type="evidence" value="ECO:0007669"/>
    <property type="project" value="TreeGrafter"/>
</dbReference>
<dbReference type="AlphaFoldDB" id="F2IA12"/>
<dbReference type="CDD" id="cd11615">
    <property type="entry name" value="SAF_NeuB_like"/>
    <property type="match status" value="1"/>
</dbReference>
<organism evidence="2 3">
    <name type="scientific">Fluviicola taffensis (strain DSM 16823 / NCIMB 13979 / RW262)</name>
    <dbReference type="NCBI Taxonomy" id="755732"/>
    <lineage>
        <taxon>Bacteria</taxon>
        <taxon>Pseudomonadati</taxon>
        <taxon>Bacteroidota</taxon>
        <taxon>Flavobacteriia</taxon>
        <taxon>Flavobacteriales</taxon>
        <taxon>Crocinitomicaceae</taxon>
        <taxon>Fluviicola</taxon>
    </lineage>
</organism>
<dbReference type="RefSeq" id="WP_013686940.1">
    <property type="nucleotide sequence ID" value="NC_015321.1"/>
</dbReference>
<dbReference type="eggNOG" id="COG2089">
    <property type="taxonomic scope" value="Bacteria"/>
</dbReference>
<dbReference type="InterPro" id="IPR051690">
    <property type="entry name" value="PseI-like"/>
</dbReference>
<sequence length="340" mass="37394">MFGDKIYIIAEAGVNHNGDINLAKKLIDAGKTAGVDCVKFQTWKTESLITKDAPKAAYQLENDGEGSQFEMLKKLELSYEDFKELQAYSKQVGVAFLSTPDEQESLNFLVDELNIPIIKVGSGEINNLLYLKQIARKKRPVILSTGMCNLADVERAYLTLVENGASEVAILHCTSEYPAPLETVNLKAMDTLKNAFQVTVGYSDHTDGIAISLAAAARGARIIEKHFTLDKTMDGPDHKASLDPIELKTLVDGIRAIELALGDGIKRIQEVEKATQLVVKKGIYALSSLKAGDVIMEEHLVGKRPITDLGMEEYESIVGKRLATDVEKDTAISRKHISWE</sequence>
<dbReference type="InterPro" id="IPR013974">
    <property type="entry name" value="SAF"/>
</dbReference>
<proteinExistence type="predicted"/>
<keyword evidence="2" id="KW-0808">Transferase</keyword>
<dbReference type="InterPro" id="IPR057736">
    <property type="entry name" value="SAF_PseI/NeuA/NeuB"/>
</dbReference>
<dbReference type="GO" id="GO:0050462">
    <property type="term" value="F:N-acetylneuraminate synthase activity"/>
    <property type="evidence" value="ECO:0007669"/>
    <property type="project" value="UniProtKB-EC"/>
</dbReference>